<protein>
    <submittedName>
        <fullName evidence="1">Uncharacterized protein</fullName>
    </submittedName>
</protein>
<dbReference type="EMBL" id="BLRW01000495">
    <property type="protein sequence ID" value="GFP24342.1"/>
    <property type="molecule type" value="Genomic_DNA"/>
</dbReference>
<dbReference type="AlphaFoldDB" id="A0A6V8NVQ1"/>
<accession>A0A6V8NVQ1</accession>
<organism evidence="1 2">
    <name type="scientific">Candidatus Hakubella thermalkaliphila</name>
    <dbReference type="NCBI Taxonomy" id="2754717"/>
    <lineage>
        <taxon>Bacteria</taxon>
        <taxon>Bacillati</taxon>
        <taxon>Actinomycetota</taxon>
        <taxon>Actinomycetota incertae sedis</taxon>
        <taxon>Candidatus Hakubellales</taxon>
        <taxon>Candidatus Hakubellaceae</taxon>
        <taxon>Candidatus Hakubella</taxon>
    </lineage>
</organism>
<dbReference type="Proteomes" id="UP000585609">
    <property type="component" value="Unassembled WGS sequence"/>
</dbReference>
<sequence>KDNVIGIVTENYLISRDKSLHIPTVMRLYDAFIMLESPGKIEKENKKMTRFILSLLLRGKRSSA</sequence>
<reference evidence="1 2" key="1">
    <citation type="journal article" date="2020" name="Front. Microbiol.">
        <title>Single-cell genomics of novel Actinobacteria with the Wood-Ljungdahl pathway discovered in a serpentinizing system.</title>
        <authorList>
            <person name="Merino N."/>
            <person name="Kawai M."/>
            <person name="Boyd E.S."/>
            <person name="Colman D.R."/>
            <person name="McGlynn S.E."/>
            <person name="Nealson K.H."/>
            <person name="Kurokawa K."/>
            <person name="Hongoh Y."/>
        </authorList>
    </citation>
    <scope>NUCLEOTIDE SEQUENCE [LARGE SCALE GENOMIC DNA]</scope>
    <source>
        <strain evidence="1 2">S09_30</strain>
    </source>
</reference>
<gene>
    <name evidence="1" type="ORF">HKBW3S09_01809</name>
</gene>
<comment type="caution">
    <text evidence="1">The sequence shown here is derived from an EMBL/GenBank/DDBJ whole genome shotgun (WGS) entry which is preliminary data.</text>
</comment>
<feature type="non-terminal residue" evidence="1">
    <location>
        <position position="1"/>
    </location>
</feature>
<proteinExistence type="predicted"/>
<evidence type="ECO:0000313" key="2">
    <source>
        <dbReference type="Proteomes" id="UP000585609"/>
    </source>
</evidence>
<evidence type="ECO:0000313" key="1">
    <source>
        <dbReference type="EMBL" id="GFP24342.1"/>
    </source>
</evidence>
<name>A0A6V8NVQ1_9ACTN</name>